<dbReference type="PANTHER" id="PTHR12046">
    <property type="entry name" value="HISTONE ACETYLTRANSFERASE TYPE B CATALYTIC SUBUNIT"/>
    <property type="match status" value="1"/>
</dbReference>
<dbReference type="SUPFAM" id="SSF55729">
    <property type="entry name" value="Acyl-CoA N-acyltransferases (Nat)"/>
    <property type="match status" value="1"/>
</dbReference>
<dbReference type="InterPro" id="IPR016181">
    <property type="entry name" value="Acyl_CoA_acyltransferase"/>
</dbReference>
<dbReference type="GO" id="GO:0000781">
    <property type="term" value="C:chromosome, telomeric region"/>
    <property type="evidence" value="ECO:0007669"/>
    <property type="project" value="GOC"/>
</dbReference>
<dbReference type="Proteomes" id="UP000017836">
    <property type="component" value="Unassembled WGS sequence"/>
</dbReference>
<sequence length="438" mass="49686">MNGANGFCIEPIDLNQFAGKDGRIYGYKGLKIEVWLNCVSFQAYADIVYESSSDCGKGITDLNQILQSIFGESLIENKNDFLQMFSADNDLLRHVVPLGEVVHCEASGEKTISFENHSEKGACSEEDQIVVMDMGSMHVKELYNHLVPFLLLLVEGSSPIDLDDPKWEMLLIVKKKVDGSGNTHHRLLGFATIYSFYHYPDTSRLRIGQVLVLPPYQGKGYGRHLLEAVNTIAVSRNMFDITIEEPSEHLQNIRDCMDTIRLLTFAPLKTILSSLFSRLKEERPQNSSIAFKYFPPKSLVGEVRKELKIYKKQFLQCWEVLLFLGFYKISASTEIFRAWLAAKVEAETFDRGEISAMKKCVIDVQNECGHDKTFVMVRFEGEVSPEIETGVLQKDESGERERKEEMEKFIEGRLKEIKAISEKVSLHCENLGIPISVA</sequence>
<dbReference type="InterPro" id="IPR019467">
    <property type="entry name" value="Hat1_N"/>
</dbReference>
<dbReference type="AlphaFoldDB" id="U5CYG9"/>
<dbReference type="eggNOG" id="KOG2696">
    <property type="taxonomic scope" value="Eukaryota"/>
</dbReference>
<evidence type="ECO:0000256" key="2">
    <source>
        <dbReference type="ARBA" id="ARBA00013184"/>
    </source>
</evidence>
<dbReference type="InterPro" id="IPR037113">
    <property type="entry name" value="Hat1_N_sf"/>
</dbReference>
<dbReference type="Pfam" id="PF00583">
    <property type="entry name" value="Acetyltransf_1"/>
    <property type="match status" value="1"/>
</dbReference>
<dbReference type="GO" id="GO:0010485">
    <property type="term" value="F:histone H4 acetyltransferase activity"/>
    <property type="evidence" value="ECO:0000318"/>
    <property type="project" value="GO_Central"/>
</dbReference>
<dbReference type="GO" id="GO:0005634">
    <property type="term" value="C:nucleus"/>
    <property type="evidence" value="ECO:0007669"/>
    <property type="project" value="EnsemblPlants"/>
</dbReference>
<dbReference type="Pfam" id="PF10394">
    <property type="entry name" value="Hat1_N"/>
    <property type="match status" value="1"/>
</dbReference>
<organism evidence="7 8">
    <name type="scientific">Amborella trichopoda</name>
    <dbReference type="NCBI Taxonomy" id="13333"/>
    <lineage>
        <taxon>Eukaryota</taxon>
        <taxon>Viridiplantae</taxon>
        <taxon>Streptophyta</taxon>
        <taxon>Embryophyta</taxon>
        <taxon>Tracheophyta</taxon>
        <taxon>Spermatophyta</taxon>
        <taxon>Magnoliopsida</taxon>
        <taxon>Amborellales</taxon>
        <taxon>Amborellaceae</taxon>
        <taxon>Amborella</taxon>
    </lineage>
</organism>
<dbReference type="InterPro" id="IPR017380">
    <property type="entry name" value="Hist_AcTrfase_B-typ_cat-su"/>
</dbReference>
<dbReference type="FunFam" id="3.40.630.30:FF:000077">
    <property type="entry name" value="Histone acetyltransferase type B catalytic subunit"/>
    <property type="match status" value="1"/>
</dbReference>
<protein>
    <recommendedName>
        <fullName evidence="2">histone acetyltransferase</fullName>
        <ecNumber evidence="2">2.3.1.48</ecNumber>
    </recommendedName>
</protein>
<dbReference type="Gene3D" id="3.40.630.30">
    <property type="match status" value="1"/>
</dbReference>
<dbReference type="STRING" id="13333.U5CYG9"/>
<comment type="similarity">
    <text evidence="1">Belongs to the HAT1 family.</text>
</comment>
<accession>U5CYG9</accession>
<proteinExistence type="inferred from homology"/>
<dbReference type="OMA" id="WTCDAND"/>
<keyword evidence="8" id="KW-1185">Reference proteome</keyword>
<dbReference type="EMBL" id="KI392510">
    <property type="protein sequence ID" value="ERN15209.1"/>
    <property type="molecule type" value="Genomic_DNA"/>
</dbReference>
<feature type="domain" description="N-acetyltransferase" evidence="6">
    <location>
        <begin position="137"/>
        <end position="350"/>
    </location>
</feature>
<comment type="catalytic activity">
    <reaction evidence="5">
        <text>L-lysyl-[protein] + acetyl-CoA = N(6)-acetyl-L-lysyl-[protein] + CoA + H(+)</text>
        <dbReference type="Rhea" id="RHEA:45948"/>
        <dbReference type="Rhea" id="RHEA-COMP:9752"/>
        <dbReference type="Rhea" id="RHEA-COMP:10731"/>
        <dbReference type="ChEBI" id="CHEBI:15378"/>
        <dbReference type="ChEBI" id="CHEBI:29969"/>
        <dbReference type="ChEBI" id="CHEBI:57287"/>
        <dbReference type="ChEBI" id="CHEBI:57288"/>
        <dbReference type="ChEBI" id="CHEBI:61930"/>
        <dbReference type="EC" id="2.3.1.48"/>
    </reaction>
</comment>
<evidence type="ECO:0000313" key="7">
    <source>
        <dbReference type="EMBL" id="ERN15209.1"/>
    </source>
</evidence>
<evidence type="ECO:0000313" key="8">
    <source>
        <dbReference type="Proteomes" id="UP000017836"/>
    </source>
</evidence>
<dbReference type="CDD" id="cd04301">
    <property type="entry name" value="NAT_SF"/>
    <property type="match status" value="1"/>
</dbReference>
<evidence type="ECO:0000256" key="4">
    <source>
        <dbReference type="ARBA" id="ARBA00023315"/>
    </source>
</evidence>
<keyword evidence="4" id="KW-0012">Acyltransferase</keyword>
<reference evidence="8" key="1">
    <citation type="journal article" date="2013" name="Science">
        <title>The Amborella genome and the evolution of flowering plants.</title>
        <authorList>
            <consortium name="Amborella Genome Project"/>
        </authorList>
    </citation>
    <scope>NUCLEOTIDE SEQUENCE [LARGE SCALE GENOMIC DNA]</scope>
</reference>
<evidence type="ECO:0000259" key="6">
    <source>
        <dbReference type="PROSITE" id="PS51186"/>
    </source>
</evidence>
<name>U5CYG9_AMBTC</name>
<dbReference type="HOGENOM" id="CLU_046617_0_0_1"/>
<gene>
    <name evidence="7" type="ORF">AMTR_s00056p00180570</name>
</gene>
<dbReference type="EC" id="2.3.1.48" evidence="2"/>
<keyword evidence="3" id="KW-0808">Transferase</keyword>
<dbReference type="PROSITE" id="PS51186">
    <property type="entry name" value="GNAT"/>
    <property type="match status" value="1"/>
</dbReference>
<dbReference type="GO" id="GO:0031509">
    <property type="term" value="P:subtelomeric heterochromatin formation"/>
    <property type="evidence" value="ECO:0007669"/>
    <property type="project" value="InterPro"/>
</dbReference>
<evidence type="ECO:0000256" key="3">
    <source>
        <dbReference type="ARBA" id="ARBA00022679"/>
    </source>
</evidence>
<evidence type="ECO:0000256" key="5">
    <source>
        <dbReference type="ARBA" id="ARBA00048017"/>
    </source>
</evidence>
<dbReference type="InterPro" id="IPR000182">
    <property type="entry name" value="GNAT_dom"/>
</dbReference>
<dbReference type="Gene3D" id="3.90.360.10">
    <property type="entry name" value="Histone acetyl transferase 1 (HAT1), N-terminal domain"/>
    <property type="match status" value="1"/>
</dbReference>
<dbReference type="Gramene" id="ERN15209">
    <property type="protein sequence ID" value="ERN15209"/>
    <property type="gene ID" value="AMTR_s00056p00180570"/>
</dbReference>
<evidence type="ECO:0000256" key="1">
    <source>
        <dbReference type="ARBA" id="ARBA00010543"/>
    </source>
</evidence>